<dbReference type="EMBL" id="OZ035841">
    <property type="protein sequence ID" value="CAL1591307.1"/>
    <property type="molecule type" value="Genomic_DNA"/>
</dbReference>
<reference evidence="1 2" key="1">
    <citation type="submission" date="2024-04" db="EMBL/GenBank/DDBJ databases">
        <authorList>
            <person name="Waldvogel A.-M."/>
            <person name="Schoenle A."/>
        </authorList>
    </citation>
    <scope>NUCLEOTIDE SEQUENCE [LARGE SCALE GENOMIC DNA]</scope>
</reference>
<evidence type="ECO:0000313" key="1">
    <source>
        <dbReference type="EMBL" id="CAL1591307.1"/>
    </source>
</evidence>
<accession>A0AAV2KT65</accession>
<protein>
    <submittedName>
        <fullName evidence="1">Uncharacterized protein</fullName>
    </submittedName>
</protein>
<name>A0AAV2KT65_KNICA</name>
<organism evidence="1 2">
    <name type="scientific">Knipowitschia caucasica</name>
    <name type="common">Caucasian dwarf goby</name>
    <name type="synonym">Pomatoschistus caucasicus</name>
    <dbReference type="NCBI Taxonomy" id="637954"/>
    <lineage>
        <taxon>Eukaryota</taxon>
        <taxon>Metazoa</taxon>
        <taxon>Chordata</taxon>
        <taxon>Craniata</taxon>
        <taxon>Vertebrata</taxon>
        <taxon>Euteleostomi</taxon>
        <taxon>Actinopterygii</taxon>
        <taxon>Neopterygii</taxon>
        <taxon>Teleostei</taxon>
        <taxon>Neoteleostei</taxon>
        <taxon>Acanthomorphata</taxon>
        <taxon>Gobiaria</taxon>
        <taxon>Gobiiformes</taxon>
        <taxon>Gobioidei</taxon>
        <taxon>Gobiidae</taxon>
        <taxon>Gobiinae</taxon>
        <taxon>Knipowitschia</taxon>
    </lineage>
</organism>
<dbReference type="AlphaFoldDB" id="A0AAV2KT65"/>
<evidence type="ECO:0000313" key="2">
    <source>
        <dbReference type="Proteomes" id="UP001497482"/>
    </source>
</evidence>
<dbReference type="Proteomes" id="UP001497482">
    <property type="component" value="Chromosome 19"/>
</dbReference>
<keyword evidence="2" id="KW-1185">Reference proteome</keyword>
<proteinExistence type="predicted"/>
<gene>
    <name evidence="1" type="ORF">KC01_LOCUS20687</name>
</gene>
<sequence length="107" mass="12421">MSSFMDASARLHLMKHFEGDPTMQTIMEYGRMAQMTQDEVIRYLDIIGNKQWEAMKQQYGIKAVHGPSESSDEESNADKRAELLSHKIVKVKSEEKRLKKLVCIWEC</sequence>